<gene>
    <name evidence="1" type="ORF">HF327_012740</name>
</gene>
<dbReference type="RefSeq" id="WP_198460525.1">
    <property type="nucleotide sequence ID" value="NZ_JABBCQ020000010.1"/>
</dbReference>
<dbReference type="EMBL" id="JABBCQ020000010">
    <property type="protein sequence ID" value="MBI1625363.1"/>
    <property type="molecule type" value="Genomic_DNA"/>
</dbReference>
<keyword evidence="2" id="KW-1185">Reference proteome</keyword>
<comment type="caution">
    <text evidence="1">The sequence shown here is derived from an EMBL/GenBank/DDBJ whole genome shotgun (WGS) entry which is preliminary data.</text>
</comment>
<dbReference type="Gene3D" id="3.90.1690.10">
    <property type="entry name" value="phage-related protein like domain"/>
    <property type="match status" value="1"/>
</dbReference>
<reference evidence="1" key="1">
    <citation type="submission" date="2020-12" db="EMBL/GenBank/DDBJ databases">
        <title>Comamonas sp. nov., isolated from stream water.</title>
        <authorList>
            <person name="Park K.-H."/>
        </authorList>
    </citation>
    <scope>NUCLEOTIDE SEQUENCE</scope>
    <source>
        <strain evidence="1">EJ-4</strain>
    </source>
</reference>
<sequence length="314" mass="34206">MPQMTPGEAAVIDLILTSVARGYGSPNAKIADVLFPRVSVDSRSGKILSFGPDSFRLVNSARAPGTNTKRVQFGYASGNYGLVDHRLEGLVPVETEEEAQVVPGIDLGSHAVNTVQDVMANEREKIAADLARNAANYDAQHKEALSGSDFWTASTSNPFDQINEGREAIRKSTGKKPNSLVLGPTALLALRNHPKVMDRVSIAADRVPATLEQLQRLLEIERIVEGEATYYDDKLGFVDMWGDDAILAFTTPAAMQQRGSPNYGYTYQLKDRPMVEAPYMDRNANSWIYPVSDAYQPALVGATAGYLIQNAGKK</sequence>
<dbReference type="Proteomes" id="UP000530032">
    <property type="component" value="Unassembled WGS sequence"/>
</dbReference>
<dbReference type="InterPro" id="IPR053738">
    <property type="entry name" value="Lambda_capsid_assembly"/>
</dbReference>
<organism evidence="1 2">
    <name type="scientific">Comamonas suwonensis</name>
    <dbReference type="NCBI Taxonomy" id="2606214"/>
    <lineage>
        <taxon>Bacteria</taxon>
        <taxon>Pseudomonadati</taxon>
        <taxon>Pseudomonadota</taxon>
        <taxon>Betaproteobacteria</taxon>
        <taxon>Burkholderiales</taxon>
        <taxon>Comamonadaceae</taxon>
        <taxon>Comamonas</taxon>
    </lineage>
</organism>
<proteinExistence type="predicted"/>
<dbReference type="InterPro" id="IPR005564">
    <property type="entry name" value="Major_capsid_GpE"/>
</dbReference>
<evidence type="ECO:0000313" key="1">
    <source>
        <dbReference type="EMBL" id="MBI1625363.1"/>
    </source>
</evidence>
<evidence type="ECO:0000313" key="2">
    <source>
        <dbReference type="Proteomes" id="UP000530032"/>
    </source>
</evidence>
<accession>A0A843B456</accession>
<evidence type="ECO:0008006" key="3">
    <source>
        <dbReference type="Google" id="ProtNLM"/>
    </source>
</evidence>
<dbReference type="Pfam" id="PF03864">
    <property type="entry name" value="Phage_cap_E"/>
    <property type="match status" value="1"/>
</dbReference>
<dbReference type="AlphaFoldDB" id="A0A843B456"/>
<name>A0A843B456_9BURK</name>
<protein>
    <recommendedName>
        <fullName evidence="3">Major capsid protein E</fullName>
    </recommendedName>
</protein>